<accession>A0A2R6Y3E2</accession>
<dbReference type="GO" id="GO:0004615">
    <property type="term" value="F:phosphomannomutase activity"/>
    <property type="evidence" value="ECO:0007669"/>
    <property type="project" value="TreeGrafter"/>
</dbReference>
<evidence type="ECO:0000259" key="10">
    <source>
        <dbReference type="Pfam" id="PF02879"/>
    </source>
</evidence>
<feature type="domain" description="Alpha-D-phosphohexomutase alpha/beta/alpha" evidence="9">
    <location>
        <begin position="3"/>
        <end position="132"/>
    </location>
</feature>
<dbReference type="Pfam" id="PF00408">
    <property type="entry name" value="PGM_PMM_IV"/>
    <property type="match status" value="1"/>
</dbReference>
<feature type="binding site" evidence="7">
    <location>
        <position position="244"/>
    </location>
    <ligand>
        <name>Mg(2+)</name>
        <dbReference type="ChEBI" id="CHEBI:18420"/>
    </ligand>
</feature>
<feature type="domain" description="Alpha-D-phosphohexomutase C-terminal" evidence="8">
    <location>
        <begin position="375"/>
        <end position="441"/>
    </location>
</feature>
<dbReference type="PANTHER" id="PTHR42946:SF1">
    <property type="entry name" value="PHOSPHOGLUCOMUTASE (ALPHA-D-GLUCOSE-1,6-BISPHOSPHATE-DEPENDENT)"/>
    <property type="match status" value="1"/>
</dbReference>
<evidence type="ECO:0000256" key="3">
    <source>
        <dbReference type="ARBA" id="ARBA00022723"/>
    </source>
</evidence>
<dbReference type="NCBIfam" id="TIGR01455">
    <property type="entry name" value="glmM"/>
    <property type="match status" value="1"/>
</dbReference>
<dbReference type="Gene3D" id="3.40.120.10">
    <property type="entry name" value="Alpha-D-Glucose-1,6-Bisphosphate, subunit A, domain 3"/>
    <property type="match status" value="3"/>
</dbReference>
<dbReference type="NCBIfam" id="NF008139">
    <property type="entry name" value="PRK10887.1"/>
    <property type="match status" value="1"/>
</dbReference>
<feature type="modified residue" description="Phosphoserine" evidence="7">
    <location>
        <position position="100"/>
    </location>
</feature>
<evidence type="ECO:0000256" key="4">
    <source>
        <dbReference type="ARBA" id="ARBA00022842"/>
    </source>
</evidence>
<keyword evidence="2 7" id="KW-0597">Phosphoprotein</keyword>
<comment type="caution">
    <text evidence="12">The sequence shown here is derived from an EMBL/GenBank/DDBJ whole genome shotgun (WGS) entry which is preliminary data.</text>
</comment>
<dbReference type="InterPro" id="IPR005841">
    <property type="entry name" value="Alpha-D-phosphohexomutase_SF"/>
</dbReference>
<comment type="PTM">
    <text evidence="7">Activated by phosphorylation.</text>
</comment>
<evidence type="ECO:0000313" key="13">
    <source>
        <dbReference type="Proteomes" id="UP000244338"/>
    </source>
</evidence>
<dbReference type="GO" id="GO:0005829">
    <property type="term" value="C:cytosol"/>
    <property type="evidence" value="ECO:0007669"/>
    <property type="project" value="TreeGrafter"/>
</dbReference>
<evidence type="ECO:0000313" key="12">
    <source>
        <dbReference type="EMBL" id="PTQ57204.1"/>
    </source>
</evidence>
<dbReference type="InterPro" id="IPR016055">
    <property type="entry name" value="A-D-PHexomutase_a/b/a-I/II/III"/>
</dbReference>
<dbReference type="GO" id="GO:0008966">
    <property type="term" value="F:phosphoglucosamine mutase activity"/>
    <property type="evidence" value="ECO:0007669"/>
    <property type="project" value="UniProtKB-UniRule"/>
</dbReference>
<name>A0A2R6Y3E2_9BACL</name>
<dbReference type="Gene3D" id="3.30.310.50">
    <property type="entry name" value="Alpha-D-phosphohexomutase, C-terminal domain"/>
    <property type="match status" value="1"/>
</dbReference>
<evidence type="ECO:0000256" key="7">
    <source>
        <dbReference type="HAMAP-Rule" id="MF_01554"/>
    </source>
</evidence>
<dbReference type="EMBL" id="PEBX01000011">
    <property type="protein sequence ID" value="PTQ57204.1"/>
    <property type="molecule type" value="Genomic_DNA"/>
</dbReference>
<sequence>MGRYFGTDGIRGIAGKDLTPELALKVGRAAGTFFRAEHPKPRVVVGRDPRRSGDMLEAALIAGLLSVGVEVVRLGVMTTPGVAFLTKSLGAHAGAVLSASHNPVEDNGIKFFGPDGFKLPDATEEFIEQYLQDALLDDTLPRLIGSDIGEVTDTFEGLQKYMAHLKSTISGDLEGLKIVLDCANGAASHIAERLFIDLGADVEAFFCQPDGTNINVGCGSTQPKALQEKVVALGADVGLAFDGDADRLIAVDETGAVVDGDYILSYLGVRMAERDALPGRTIVTTVMANLGLIRYLKKHGIAVRTTPVGDRYVVEEMVKGGYALGGEQSGHIVFLNHATTGDGLITALMLLSALKADGGTLSERARLWEKYPQVLVNVRVHEKNGWDAIPEIRRAIDEASMRLGEDGRVLVRPSGTEPIIRVMVEGPEKEIIEEEARNIARVIEEKIGS</sequence>
<dbReference type="Proteomes" id="UP000244338">
    <property type="component" value="Unassembled WGS sequence"/>
</dbReference>
<dbReference type="Pfam" id="PF02880">
    <property type="entry name" value="PGM_PMM_III"/>
    <property type="match status" value="1"/>
</dbReference>
<feature type="binding site" description="via phosphate group" evidence="7">
    <location>
        <position position="100"/>
    </location>
    <ligand>
        <name>Mg(2+)</name>
        <dbReference type="ChEBI" id="CHEBI:18420"/>
    </ligand>
</feature>
<evidence type="ECO:0000259" key="11">
    <source>
        <dbReference type="Pfam" id="PF02880"/>
    </source>
</evidence>
<keyword evidence="5 7" id="KW-0413">Isomerase</keyword>
<dbReference type="FunFam" id="3.40.120.10:FF:000003">
    <property type="entry name" value="Phosphoglucosamine mutase"/>
    <property type="match status" value="1"/>
</dbReference>
<dbReference type="HAMAP" id="MF_01554_B">
    <property type="entry name" value="GlmM_B"/>
    <property type="match status" value="1"/>
</dbReference>
<dbReference type="Pfam" id="PF02879">
    <property type="entry name" value="PGM_PMM_II"/>
    <property type="match status" value="1"/>
</dbReference>
<dbReference type="InterPro" id="IPR006352">
    <property type="entry name" value="GlmM_bact"/>
</dbReference>
<dbReference type="GO" id="GO:0005975">
    <property type="term" value="P:carbohydrate metabolic process"/>
    <property type="evidence" value="ECO:0007669"/>
    <property type="project" value="InterPro"/>
</dbReference>
<evidence type="ECO:0000256" key="5">
    <source>
        <dbReference type="ARBA" id="ARBA00023235"/>
    </source>
</evidence>
<dbReference type="GO" id="GO:0000287">
    <property type="term" value="F:magnesium ion binding"/>
    <property type="evidence" value="ECO:0007669"/>
    <property type="project" value="UniProtKB-UniRule"/>
</dbReference>
<dbReference type="FunFam" id="3.40.120.10:FF:000001">
    <property type="entry name" value="Phosphoglucosamine mutase"/>
    <property type="match status" value="1"/>
</dbReference>
<organism evidence="12 13">
    <name type="scientific">Candidatus Carbonibacillus altaicus</name>
    <dbReference type="NCBI Taxonomy" id="2163959"/>
    <lineage>
        <taxon>Bacteria</taxon>
        <taxon>Bacillati</taxon>
        <taxon>Bacillota</taxon>
        <taxon>Bacilli</taxon>
        <taxon>Bacillales</taxon>
        <taxon>Candidatus Carbonibacillus</taxon>
    </lineage>
</organism>
<dbReference type="EC" id="5.4.2.10" evidence="7"/>
<dbReference type="GO" id="GO:0006048">
    <property type="term" value="P:UDP-N-acetylglucosamine biosynthetic process"/>
    <property type="evidence" value="ECO:0007669"/>
    <property type="project" value="TreeGrafter"/>
</dbReference>
<dbReference type="Pfam" id="PF02878">
    <property type="entry name" value="PGM_PMM_I"/>
    <property type="match status" value="1"/>
</dbReference>
<feature type="domain" description="Alpha-D-phosphohexomutase alpha/beta/alpha" evidence="10">
    <location>
        <begin position="160"/>
        <end position="255"/>
    </location>
</feature>
<keyword evidence="4 7" id="KW-0460">Magnesium</keyword>
<comment type="catalytic activity">
    <reaction evidence="6 7">
        <text>alpha-D-glucosamine 1-phosphate = D-glucosamine 6-phosphate</text>
        <dbReference type="Rhea" id="RHEA:23424"/>
        <dbReference type="ChEBI" id="CHEBI:58516"/>
        <dbReference type="ChEBI" id="CHEBI:58725"/>
        <dbReference type="EC" id="5.4.2.10"/>
    </reaction>
</comment>
<comment type="similarity">
    <text evidence="1 7">Belongs to the phosphohexose mutase family.</text>
</comment>
<keyword evidence="3 7" id="KW-0479">Metal-binding</keyword>
<proteinExistence type="inferred from homology"/>
<comment type="function">
    <text evidence="7">Catalyzes the conversion of glucosamine-6-phosphate to glucosamine-1-phosphate.</text>
</comment>
<dbReference type="CDD" id="cd05802">
    <property type="entry name" value="GlmM"/>
    <property type="match status" value="1"/>
</dbReference>
<dbReference type="InterPro" id="IPR050060">
    <property type="entry name" value="Phosphoglucosamine_mutase"/>
</dbReference>
<feature type="domain" description="Alpha-D-phosphohexomutase alpha/beta/alpha" evidence="11">
    <location>
        <begin position="259"/>
        <end position="371"/>
    </location>
</feature>
<dbReference type="AlphaFoldDB" id="A0A2R6Y3E2"/>
<evidence type="ECO:0000259" key="8">
    <source>
        <dbReference type="Pfam" id="PF00408"/>
    </source>
</evidence>
<protein>
    <recommendedName>
        <fullName evidence="7">Phosphoglucosamine mutase</fullName>
        <ecNumber evidence="7">5.4.2.10</ecNumber>
    </recommendedName>
</protein>
<feature type="binding site" evidence="7">
    <location>
        <position position="242"/>
    </location>
    <ligand>
        <name>Mg(2+)</name>
        <dbReference type="ChEBI" id="CHEBI:18420"/>
    </ligand>
</feature>
<dbReference type="InterPro" id="IPR005845">
    <property type="entry name" value="A-D-PHexomutase_a/b/a-II"/>
</dbReference>
<dbReference type="InterPro" id="IPR005843">
    <property type="entry name" value="A-D-PHexomutase_C"/>
</dbReference>
<dbReference type="InterPro" id="IPR036900">
    <property type="entry name" value="A-D-PHexomutase_C_sf"/>
</dbReference>
<dbReference type="InterPro" id="IPR005846">
    <property type="entry name" value="A-D-PHexomutase_a/b/a-III"/>
</dbReference>
<dbReference type="PRINTS" id="PR00509">
    <property type="entry name" value="PGMPMM"/>
</dbReference>
<evidence type="ECO:0000256" key="2">
    <source>
        <dbReference type="ARBA" id="ARBA00022553"/>
    </source>
</evidence>
<dbReference type="PANTHER" id="PTHR42946">
    <property type="entry name" value="PHOSPHOHEXOSE MUTASE"/>
    <property type="match status" value="1"/>
</dbReference>
<dbReference type="InterPro" id="IPR005844">
    <property type="entry name" value="A-D-PHexomutase_a/b/a-I"/>
</dbReference>
<dbReference type="SUPFAM" id="SSF55957">
    <property type="entry name" value="Phosphoglucomutase, C-terminal domain"/>
    <property type="match status" value="1"/>
</dbReference>
<dbReference type="SUPFAM" id="SSF53738">
    <property type="entry name" value="Phosphoglucomutase, first 3 domains"/>
    <property type="match status" value="3"/>
</dbReference>
<feature type="binding site" evidence="7">
    <location>
        <position position="246"/>
    </location>
    <ligand>
        <name>Mg(2+)</name>
        <dbReference type="ChEBI" id="CHEBI:18420"/>
    </ligand>
</feature>
<feature type="active site" description="Phosphoserine intermediate" evidence="7">
    <location>
        <position position="100"/>
    </location>
</feature>
<evidence type="ECO:0000256" key="6">
    <source>
        <dbReference type="ARBA" id="ARBA00050364"/>
    </source>
</evidence>
<reference evidence="13" key="1">
    <citation type="journal article" date="2018" name="Sci. Rep.">
        <title>Lignite coal burning seam in the remote Altai Mountains harbors a hydrogen-driven thermophilic microbial community.</title>
        <authorList>
            <person name="Kadnikov V.V."/>
            <person name="Mardanov A.V."/>
            <person name="Ivasenko D.A."/>
            <person name="Antsiferov D.V."/>
            <person name="Beletsky A.V."/>
            <person name="Karnachuk O.V."/>
            <person name="Ravin N.V."/>
        </authorList>
    </citation>
    <scope>NUCLEOTIDE SEQUENCE [LARGE SCALE GENOMIC DNA]</scope>
</reference>
<dbReference type="FunFam" id="3.30.310.50:FF:000001">
    <property type="entry name" value="Phosphoglucosamine mutase"/>
    <property type="match status" value="1"/>
</dbReference>
<dbReference type="GO" id="GO:0009252">
    <property type="term" value="P:peptidoglycan biosynthetic process"/>
    <property type="evidence" value="ECO:0007669"/>
    <property type="project" value="TreeGrafter"/>
</dbReference>
<gene>
    <name evidence="7" type="primary">glmM</name>
    <name evidence="12" type="ORF">BSOLF_2074</name>
</gene>
<comment type="cofactor">
    <cofactor evidence="7">
        <name>Mg(2+)</name>
        <dbReference type="ChEBI" id="CHEBI:18420"/>
    </cofactor>
    <text evidence="7">Binds 1 Mg(2+) ion per subunit.</text>
</comment>
<evidence type="ECO:0000256" key="1">
    <source>
        <dbReference type="ARBA" id="ARBA00010231"/>
    </source>
</evidence>
<evidence type="ECO:0000259" key="9">
    <source>
        <dbReference type="Pfam" id="PF02878"/>
    </source>
</evidence>